<gene>
    <name evidence="3" type="ORF">EGW08_016407</name>
</gene>
<dbReference type="AlphaFoldDB" id="A0A3S1BVH0"/>
<comment type="caution">
    <text evidence="3">The sequence shown here is derived from an EMBL/GenBank/DDBJ whole genome shotgun (WGS) entry which is preliminary data.</text>
</comment>
<dbReference type="PANTHER" id="PTHR34415:SF1">
    <property type="entry name" value="INTEGRASE CATALYTIC DOMAIN-CONTAINING PROTEIN"/>
    <property type="match status" value="1"/>
</dbReference>
<keyword evidence="4" id="KW-1185">Reference proteome</keyword>
<dbReference type="Proteomes" id="UP000271974">
    <property type="component" value="Unassembled WGS sequence"/>
</dbReference>
<evidence type="ECO:0000313" key="3">
    <source>
        <dbReference type="EMBL" id="RUS75815.1"/>
    </source>
</evidence>
<evidence type="ECO:0000313" key="4">
    <source>
        <dbReference type="Proteomes" id="UP000271974"/>
    </source>
</evidence>
<accession>A0A3S1BVH0</accession>
<dbReference type="Pfam" id="PF25273">
    <property type="entry name" value="DUF7869"/>
    <property type="match status" value="1"/>
</dbReference>
<name>A0A3S1BVH0_ELYCH</name>
<evidence type="ECO:0000256" key="1">
    <source>
        <dbReference type="SAM" id="MobiDB-lite"/>
    </source>
</evidence>
<feature type="domain" description="DUF7869" evidence="2">
    <location>
        <begin position="2"/>
        <end position="116"/>
    </location>
</feature>
<dbReference type="PANTHER" id="PTHR34415">
    <property type="entry name" value="INTEGRASE CATALYTIC DOMAIN-CONTAINING PROTEIN"/>
    <property type="match status" value="1"/>
</dbReference>
<feature type="region of interest" description="Disordered" evidence="1">
    <location>
        <begin position="172"/>
        <end position="233"/>
    </location>
</feature>
<dbReference type="STRING" id="188477.A0A3S1BVH0"/>
<evidence type="ECO:0000259" key="2">
    <source>
        <dbReference type="Pfam" id="PF25273"/>
    </source>
</evidence>
<proteinExistence type="predicted"/>
<dbReference type="OrthoDB" id="6050800at2759"/>
<organism evidence="3 4">
    <name type="scientific">Elysia chlorotica</name>
    <name type="common">Eastern emerald elysia</name>
    <name type="synonym">Sea slug</name>
    <dbReference type="NCBI Taxonomy" id="188477"/>
    <lineage>
        <taxon>Eukaryota</taxon>
        <taxon>Metazoa</taxon>
        <taxon>Spiralia</taxon>
        <taxon>Lophotrochozoa</taxon>
        <taxon>Mollusca</taxon>
        <taxon>Gastropoda</taxon>
        <taxon>Heterobranchia</taxon>
        <taxon>Euthyneura</taxon>
        <taxon>Panpulmonata</taxon>
        <taxon>Sacoglossa</taxon>
        <taxon>Placobranchoidea</taxon>
        <taxon>Plakobranchidae</taxon>
        <taxon>Elysia</taxon>
    </lineage>
</organism>
<protein>
    <recommendedName>
        <fullName evidence="2">DUF7869 domain-containing protein</fullName>
    </recommendedName>
</protein>
<reference evidence="3 4" key="1">
    <citation type="submission" date="2019-01" db="EMBL/GenBank/DDBJ databases">
        <title>A draft genome assembly of the solar-powered sea slug Elysia chlorotica.</title>
        <authorList>
            <person name="Cai H."/>
            <person name="Li Q."/>
            <person name="Fang X."/>
            <person name="Li J."/>
            <person name="Curtis N.E."/>
            <person name="Altenburger A."/>
            <person name="Shibata T."/>
            <person name="Feng M."/>
            <person name="Maeda T."/>
            <person name="Schwartz J.A."/>
            <person name="Shigenobu S."/>
            <person name="Lundholm N."/>
            <person name="Nishiyama T."/>
            <person name="Yang H."/>
            <person name="Hasebe M."/>
            <person name="Li S."/>
            <person name="Pierce S.K."/>
            <person name="Wang J."/>
        </authorList>
    </citation>
    <scope>NUCLEOTIDE SEQUENCE [LARGE SCALE GENOMIC DNA]</scope>
    <source>
        <strain evidence="3">EC2010</strain>
        <tissue evidence="3">Whole organism of an adult</tissue>
    </source>
</reference>
<dbReference type="EMBL" id="RQTK01000709">
    <property type="protein sequence ID" value="RUS75815.1"/>
    <property type="molecule type" value="Genomic_DNA"/>
</dbReference>
<sequence length="233" mass="26326">MMMYLLWRVLTGRYSEITLSFLIAGHTKFSCDWCFGLVKRKFRKTRVDCLADMEKVVKDSAKGNIPQLVGNENGDVFVPTYDWKSFLPQFFKKVVGIKKLHHFYFHKDSLGIVTLKESSDSEEQFQNLFLAQPSPDQLPPLVKPDGLSAQRQWYLYNEIREFASPEVQDLVAPLPSMPKPSRGTAQFEEDEEIEEPPPKVVKKTSKAARVGEGGSVETPDAGTPLQDGTVPTL</sequence>
<dbReference type="InterPro" id="IPR057191">
    <property type="entry name" value="DUF7869"/>
</dbReference>